<evidence type="ECO:0000313" key="2">
    <source>
        <dbReference type="EMBL" id="PZO71376.1"/>
    </source>
</evidence>
<sequence>MLASSGPSERDAAVDVGGRDRRARPTLRTALDLARLSNSEELSIERSFGIRASLRILGERQGGHDLAATDLMELDQDFAERGGNRPKRQCEIGRCSKLG</sequence>
<dbReference type="EMBL" id="QFMX01000066">
    <property type="protein sequence ID" value="PZO71376.1"/>
    <property type="molecule type" value="Genomic_DNA"/>
</dbReference>
<protein>
    <submittedName>
        <fullName evidence="2">Uncharacterized protein</fullName>
    </submittedName>
</protein>
<organism evidence="2 3">
    <name type="scientific">Sphingomonas taxi</name>
    <dbReference type="NCBI Taxonomy" id="1549858"/>
    <lineage>
        <taxon>Bacteria</taxon>
        <taxon>Pseudomonadati</taxon>
        <taxon>Pseudomonadota</taxon>
        <taxon>Alphaproteobacteria</taxon>
        <taxon>Sphingomonadales</taxon>
        <taxon>Sphingomonadaceae</taxon>
        <taxon>Sphingomonas</taxon>
    </lineage>
</organism>
<feature type="region of interest" description="Disordered" evidence="1">
    <location>
        <begin position="1"/>
        <end position="21"/>
    </location>
</feature>
<reference evidence="2 3" key="1">
    <citation type="submission" date="2017-08" db="EMBL/GenBank/DDBJ databases">
        <title>Infants hospitalized years apart are colonized by the same room-sourced microbial strains.</title>
        <authorList>
            <person name="Brooks B."/>
            <person name="Olm M.R."/>
            <person name="Firek B.A."/>
            <person name="Baker R."/>
            <person name="Thomas B.C."/>
            <person name="Morowitz M.J."/>
            <person name="Banfield J.F."/>
        </authorList>
    </citation>
    <scope>NUCLEOTIDE SEQUENCE [LARGE SCALE GENOMIC DNA]</scope>
    <source>
        <strain evidence="2">S2_018_000_R3_119</strain>
    </source>
</reference>
<evidence type="ECO:0000256" key="1">
    <source>
        <dbReference type="SAM" id="MobiDB-lite"/>
    </source>
</evidence>
<comment type="caution">
    <text evidence="2">The sequence shown here is derived from an EMBL/GenBank/DDBJ whole genome shotgun (WGS) entry which is preliminary data.</text>
</comment>
<proteinExistence type="predicted"/>
<evidence type="ECO:0000313" key="3">
    <source>
        <dbReference type="Proteomes" id="UP000249555"/>
    </source>
</evidence>
<dbReference type="AlphaFoldDB" id="A0A2W4YPC3"/>
<name>A0A2W4YPC3_9SPHN</name>
<dbReference type="Proteomes" id="UP000249555">
    <property type="component" value="Unassembled WGS sequence"/>
</dbReference>
<feature type="compositionally biased region" description="Basic and acidic residues" evidence="1">
    <location>
        <begin position="8"/>
        <end position="20"/>
    </location>
</feature>
<gene>
    <name evidence="2" type="ORF">DI640_14455</name>
</gene>
<accession>A0A2W4YPC3</accession>